<feature type="domain" description="PAC" evidence="5">
    <location>
        <begin position="440"/>
        <end position="493"/>
    </location>
</feature>
<dbReference type="Gene3D" id="3.30.450.20">
    <property type="entry name" value="PAS domain"/>
    <property type="match status" value="1"/>
</dbReference>
<keyword evidence="2" id="KW-0288">FMN</keyword>
<evidence type="ECO:0000313" key="7">
    <source>
        <dbReference type="Proteomes" id="UP000241462"/>
    </source>
</evidence>
<proteinExistence type="predicted"/>
<evidence type="ECO:0000256" key="2">
    <source>
        <dbReference type="ARBA" id="ARBA00022643"/>
    </source>
</evidence>
<feature type="compositionally biased region" description="Basic and acidic residues" evidence="4">
    <location>
        <begin position="93"/>
        <end position="109"/>
    </location>
</feature>
<dbReference type="PANTHER" id="PTHR47429">
    <property type="entry name" value="PROTEIN TWIN LOV 1"/>
    <property type="match status" value="1"/>
</dbReference>
<dbReference type="InParanoid" id="A0A2T2ZS96"/>
<protein>
    <recommendedName>
        <fullName evidence="5">PAC domain-containing protein</fullName>
    </recommendedName>
</protein>
<evidence type="ECO:0000259" key="5">
    <source>
        <dbReference type="PROSITE" id="PS50113"/>
    </source>
</evidence>
<keyword evidence="7" id="KW-1185">Reference proteome</keyword>
<feature type="compositionally biased region" description="Basic and acidic residues" evidence="4">
    <location>
        <begin position="12"/>
        <end position="26"/>
    </location>
</feature>
<name>A0A2T2ZS96_9PEZI</name>
<dbReference type="PROSITE" id="PS50113">
    <property type="entry name" value="PAC"/>
    <property type="match status" value="1"/>
</dbReference>
<gene>
    <name evidence="6" type="ORF">BD289DRAFT_497613</name>
</gene>
<keyword evidence="1" id="KW-0285">Flavoprotein</keyword>
<dbReference type="STRING" id="2025994.A0A2T2ZS96"/>
<feature type="region of interest" description="Disordered" evidence="4">
    <location>
        <begin position="1"/>
        <end position="149"/>
    </location>
</feature>
<dbReference type="SUPFAM" id="SSF55785">
    <property type="entry name" value="PYP-like sensor domain (PAS domain)"/>
    <property type="match status" value="1"/>
</dbReference>
<sequence>MPTMRKLGQLFKSDRDSKDKDKDRRSGSIGRTSGGGGGGSRLGVDNVLRKEHHRRSQAGRMKGEEEEVVEEEEQEDIIAEEDSDAAPAPDVPLHSRDRRARDRDRDRDTSTSSIPDAGPRSHASQHPHPQLTAPPPPPPGGAHRFDDAPWPYRMSATYQHAPQPQLDLKDIPPLQSAANSNTSPHTSRSGGGGGGLDAALDLDGFDLAPPPAQADGAGRGDASSAAAASQRLFPLERRALLLFSPTHLRLVFEDLGLLRRFTAFLVERRGEYVPLLLYYLDARKALAAIAYANAVAGALRPLDGAALSKTCAPNTENEVLRAKAEAAFETLANEALPAWVTSVWMRAVEVSIRKRINGSLPAQLWDMSEGLAEAFCLSDPSRHDCPILFASDGGLIFFLISPFDYTNKYLVGRNCRLLQGPHTNPHSRRRLHDKLASAEQHYEPILNYRRDGSPFMNLLMITPLLDAKGKVRYFLGAQVDVSGLLDDFYGFDHLRAYMERDDFDMEELLPAEPDSKARLQDLSELFNHAELDVIRRHGGRLRHPSSTQGQPGEVKWKKGRLVLHADGGNEMYEDDGGAAAQGAFDGATTGGGQLGGAYDQYLLVRPAPHLRILFASPSLRVAGLVQSNLMDRIGGSAGMRQQIEAAMYQGQSVTAKIRWITGTGPRWMHATPLLGREGEVGVWMVVLVDDEETPETTMMPLVGGISISSPPPPPPPPSAAAQAGPSGGGLGVGGGLLTPGTLPGLGSLSAAAPARRIVDRAHYASSAWPHGGGLVAEGDDEAASLRGAAATDASSVVSIVGMDTLLR</sequence>
<dbReference type="GO" id="GO:0005634">
    <property type="term" value="C:nucleus"/>
    <property type="evidence" value="ECO:0007669"/>
    <property type="project" value="TreeGrafter"/>
</dbReference>
<evidence type="ECO:0000256" key="4">
    <source>
        <dbReference type="SAM" id="MobiDB-lite"/>
    </source>
</evidence>
<feature type="region of interest" description="Disordered" evidence="4">
    <location>
        <begin position="704"/>
        <end position="735"/>
    </location>
</feature>
<dbReference type="InterPro" id="IPR000014">
    <property type="entry name" value="PAS"/>
</dbReference>
<dbReference type="Proteomes" id="UP000241462">
    <property type="component" value="Unassembled WGS sequence"/>
</dbReference>
<feature type="compositionally biased region" description="Polar residues" evidence="4">
    <location>
        <begin position="176"/>
        <end position="188"/>
    </location>
</feature>
<dbReference type="EMBL" id="KZ678827">
    <property type="protein sequence ID" value="PSR74859.1"/>
    <property type="molecule type" value="Genomic_DNA"/>
</dbReference>
<keyword evidence="3" id="KW-0157">Chromophore</keyword>
<feature type="compositionally biased region" description="Pro residues" evidence="4">
    <location>
        <begin position="709"/>
        <end position="718"/>
    </location>
</feature>
<dbReference type="AlphaFoldDB" id="A0A2T2ZS96"/>
<dbReference type="PANTHER" id="PTHR47429:SF9">
    <property type="entry name" value="PAS DOMAIN-CONTAINING PROTEIN"/>
    <property type="match status" value="1"/>
</dbReference>
<dbReference type="InterPro" id="IPR000700">
    <property type="entry name" value="PAS-assoc_C"/>
</dbReference>
<feature type="compositionally biased region" description="Low complexity" evidence="4">
    <location>
        <begin position="197"/>
        <end position="223"/>
    </location>
</feature>
<accession>A0A2T2ZS96</accession>
<feature type="compositionally biased region" description="Gly residues" evidence="4">
    <location>
        <begin position="32"/>
        <end position="41"/>
    </location>
</feature>
<organism evidence="6 7">
    <name type="scientific">Coniella lustricola</name>
    <dbReference type="NCBI Taxonomy" id="2025994"/>
    <lineage>
        <taxon>Eukaryota</taxon>
        <taxon>Fungi</taxon>
        <taxon>Dikarya</taxon>
        <taxon>Ascomycota</taxon>
        <taxon>Pezizomycotina</taxon>
        <taxon>Sordariomycetes</taxon>
        <taxon>Sordariomycetidae</taxon>
        <taxon>Diaporthales</taxon>
        <taxon>Schizoparmaceae</taxon>
        <taxon>Coniella</taxon>
    </lineage>
</organism>
<feature type="compositionally biased region" description="Acidic residues" evidence="4">
    <location>
        <begin position="64"/>
        <end position="84"/>
    </location>
</feature>
<reference evidence="6 7" key="1">
    <citation type="journal article" date="2018" name="Mycol. Prog.">
        <title>Coniella lustricola, a new species from submerged detritus.</title>
        <authorList>
            <person name="Raudabaugh D.B."/>
            <person name="Iturriaga T."/>
            <person name="Carver A."/>
            <person name="Mondo S."/>
            <person name="Pangilinan J."/>
            <person name="Lipzen A."/>
            <person name="He G."/>
            <person name="Amirebrahimi M."/>
            <person name="Grigoriev I.V."/>
            <person name="Miller A.N."/>
        </authorList>
    </citation>
    <scope>NUCLEOTIDE SEQUENCE [LARGE SCALE GENOMIC DNA]</scope>
    <source>
        <strain evidence="6 7">B22-T-1</strain>
    </source>
</reference>
<dbReference type="InterPro" id="IPR035965">
    <property type="entry name" value="PAS-like_dom_sf"/>
</dbReference>
<evidence type="ECO:0000256" key="3">
    <source>
        <dbReference type="ARBA" id="ARBA00022991"/>
    </source>
</evidence>
<dbReference type="Pfam" id="PF13426">
    <property type="entry name" value="PAS_9"/>
    <property type="match status" value="1"/>
</dbReference>
<feature type="region of interest" description="Disordered" evidence="4">
    <location>
        <begin position="165"/>
        <end position="223"/>
    </location>
</feature>
<feature type="compositionally biased region" description="Gly residues" evidence="4">
    <location>
        <begin position="725"/>
        <end position="735"/>
    </location>
</feature>
<evidence type="ECO:0000313" key="6">
    <source>
        <dbReference type="EMBL" id="PSR74859.1"/>
    </source>
</evidence>
<evidence type="ECO:0000256" key="1">
    <source>
        <dbReference type="ARBA" id="ARBA00022630"/>
    </source>
</evidence>
<dbReference type="OrthoDB" id="447251at2759"/>